<reference evidence="2 3" key="1">
    <citation type="journal article" date="2015" name="Appl. Environ. Microbiol.">
        <title>Nanoarchaeota, Their Sulfolobales Host, and Nanoarchaeota Virus Distribution across Yellowstone National Park Hot Springs.</title>
        <authorList>
            <person name="Munson-McGee J.H."/>
            <person name="Field E.K."/>
            <person name="Bateson M."/>
            <person name="Rooney C."/>
            <person name="Stepanauskas R."/>
            <person name="Young M.J."/>
        </authorList>
    </citation>
    <scope>NUCLEOTIDE SEQUENCE [LARGE SCALE GENOMIC DNA]</scope>
    <source>
        <strain evidence="2">SCGC AC-742_N10</strain>
    </source>
</reference>
<proteinExistence type="predicted"/>
<evidence type="ECO:0000313" key="3">
    <source>
        <dbReference type="Proteomes" id="UP000245638"/>
    </source>
</evidence>
<dbReference type="Proteomes" id="UP000245638">
    <property type="component" value="Unassembled WGS sequence"/>
</dbReference>
<keyword evidence="2" id="KW-0808">Transferase</keyword>
<gene>
    <name evidence="2" type="ORF">DDW13_02575</name>
</gene>
<organism evidence="2 3">
    <name type="scientific">Acidianus hospitalis</name>
    <dbReference type="NCBI Taxonomy" id="563177"/>
    <lineage>
        <taxon>Archaea</taxon>
        <taxon>Thermoproteota</taxon>
        <taxon>Thermoprotei</taxon>
        <taxon>Sulfolobales</taxon>
        <taxon>Sulfolobaceae</taxon>
        <taxon>Acidianus</taxon>
    </lineage>
</organism>
<protein>
    <submittedName>
        <fullName evidence="2">GNAT family N-acetyltransferase</fullName>
    </submittedName>
</protein>
<dbReference type="Gene3D" id="3.40.630.30">
    <property type="match status" value="1"/>
</dbReference>
<dbReference type="GO" id="GO:0016747">
    <property type="term" value="F:acyltransferase activity, transferring groups other than amino-acyl groups"/>
    <property type="evidence" value="ECO:0007669"/>
    <property type="project" value="InterPro"/>
</dbReference>
<dbReference type="InterPro" id="IPR050276">
    <property type="entry name" value="MshD_Acetyltransferase"/>
</dbReference>
<name>A0A2T9X959_9CREN</name>
<comment type="caution">
    <text evidence="2">The sequence shown here is derived from an EMBL/GenBank/DDBJ whole genome shotgun (WGS) entry which is preliminary data.</text>
</comment>
<accession>A0A2T9X959</accession>
<sequence>MINALQIRKANFSDVEGIYNLYSSLSPDDLYMRFFSFKRLSEQDIVNLTKSSKVTLIAVIDSEIVGEISLYNDGEFSLVVKPEHRRKGIGTLLVKSIIEEAKKLGMTKVKFYTLPDNIPMIKIGKKLGFTLRFSSDEVFGILSLQ</sequence>
<dbReference type="AlphaFoldDB" id="A0A2T9X959"/>
<feature type="domain" description="N-acetyltransferase" evidence="1">
    <location>
        <begin position="5"/>
        <end position="145"/>
    </location>
</feature>
<dbReference type="EMBL" id="QEFD01000080">
    <property type="protein sequence ID" value="PVU76629.1"/>
    <property type="molecule type" value="Genomic_DNA"/>
</dbReference>
<evidence type="ECO:0000313" key="2">
    <source>
        <dbReference type="EMBL" id="PVU76629.1"/>
    </source>
</evidence>
<dbReference type="InterPro" id="IPR000182">
    <property type="entry name" value="GNAT_dom"/>
</dbReference>
<dbReference type="SUPFAM" id="SSF55729">
    <property type="entry name" value="Acyl-CoA N-acyltransferases (Nat)"/>
    <property type="match status" value="1"/>
</dbReference>
<dbReference type="Pfam" id="PF00583">
    <property type="entry name" value="Acetyltransf_1"/>
    <property type="match status" value="1"/>
</dbReference>
<dbReference type="PANTHER" id="PTHR43617">
    <property type="entry name" value="L-AMINO ACID N-ACETYLTRANSFERASE"/>
    <property type="match status" value="1"/>
</dbReference>
<dbReference type="InterPro" id="IPR016181">
    <property type="entry name" value="Acyl_CoA_acyltransferase"/>
</dbReference>
<dbReference type="CDD" id="cd04301">
    <property type="entry name" value="NAT_SF"/>
    <property type="match status" value="1"/>
</dbReference>
<evidence type="ECO:0000259" key="1">
    <source>
        <dbReference type="PROSITE" id="PS51186"/>
    </source>
</evidence>
<dbReference type="PROSITE" id="PS51186">
    <property type="entry name" value="GNAT"/>
    <property type="match status" value="1"/>
</dbReference>